<dbReference type="GO" id="GO:0001734">
    <property type="term" value="F:mRNA m(6)A methyltransferase activity"/>
    <property type="evidence" value="ECO:0007669"/>
    <property type="project" value="UniProtKB-ARBA"/>
</dbReference>
<dbReference type="Pfam" id="PF05063">
    <property type="entry name" value="MT-A70"/>
    <property type="match status" value="1"/>
</dbReference>
<reference evidence="4" key="1">
    <citation type="journal article" date="2015" name="Nature">
        <title>Complex archaea that bridge the gap between prokaryotes and eukaryotes.</title>
        <authorList>
            <person name="Spang A."/>
            <person name="Saw J.H."/>
            <person name="Jorgensen S.L."/>
            <person name="Zaremba-Niedzwiedzka K."/>
            <person name="Martijn J."/>
            <person name="Lind A.E."/>
            <person name="van Eijk R."/>
            <person name="Schleper C."/>
            <person name="Guy L."/>
            <person name="Ettema T.J."/>
        </authorList>
    </citation>
    <scope>NUCLEOTIDE SEQUENCE</scope>
</reference>
<dbReference type="PANTHER" id="PTHR12829">
    <property type="entry name" value="N6-ADENOSINE-METHYLTRANSFERASE"/>
    <property type="match status" value="1"/>
</dbReference>
<name>A0A0F9E5A3_9ZZZZ</name>
<keyword evidence="1" id="KW-0489">Methyltransferase</keyword>
<evidence type="ECO:0008006" key="5">
    <source>
        <dbReference type="Google" id="ProtNLM"/>
    </source>
</evidence>
<accession>A0A0F9E5A3</accession>
<dbReference type="SUPFAM" id="SSF53335">
    <property type="entry name" value="S-adenosyl-L-methionine-dependent methyltransferases"/>
    <property type="match status" value="1"/>
</dbReference>
<dbReference type="InterPro" id="IPR029063">
    <property type="entry name" value="SAM-dependent_MTases_sf"/>
</dbReference>
<dbReference type="InterPro" id="IPR007757">
    <property type="entry name" value="MT-A70-like"/>
</dbReference>
<evidence type="ECO:0000256" key="3">
    <source>
        <dbReference type="ARBA" id="ARBA00022691"/>
    </source>
</evidence>
<organism evidence="4">
    <name type="scientific">marine sediment metagenome</name>
    <dbReference type="NCBI Taxonomy" id="412755"/>
    <lineage>
        <taxon>unclassified sequences</taxon>
        <taxon>metagenomes</taxon>
        <taxon>ecological metagenomes</taxon>
    </lineage>
</organism>
<keyword evidence="3" id="KW-0949">S-adenosyl-L-methionine</keyword>
<gene>
    <name evidence="4" type="ORF">LCGC14_2117490</name>
</gene>
<evidence type="ECO:0000256" key="1">
    <source>
        <dbReference type="ARBA" id="ARBA00022603"/>
    </source>
</evidence>
<proteinExistence type="predicted"/>
<dbReference type="PANTHER" id="PTHR12829:SF7">
    <property type="entry name" value="N6-ADENOSINE-METHYLTRANSFERASE CATALYTIC SUBUNIT"/>
    <property type="match status" value="1"/>
</dbReference>
<evidence type="ECO:0000313" key="4">
    <source>
        <dbReference type="EMBL" id="KKL69183.1"/>
    </source>
</evidence>
<dbReference type="AlphaFoldDB" id="A0A0F9E5A3"/>
<dbReference type="GO" id="GO:0032259">
    <property type="term" value="P:methylation"/>
    <property type="evidence" value="ECO:0007669"/>
    <property type="project" value="UniProtKB-KW"/>
</dbReference>
<evidence type="ECO:0000256" key="2">
    <source>
        <dbReference type="ARBA" id="ARBA00022679"/>
    </source>
</evidence>
<keyword evidence="2" id="KW-0808">Transferase</keyword>
<comment type="caution">
    <text evidence="4">The sequence shown here is derived from an EMBL/GenBank/DDBJ whole genome shotgun (WGS) entry which is preliminary data.</text>
</comment>
<sequence>VGGCAQAVCSRLGRCDLYEMSAYQARGRIMSEGYSIVYADPPWEVQGGPRWSGISGPSKPLPYPTMTVEEIKQLPVKELAAKDAHLYLWTINKYVEQAYAIARSWGFSVSCMLTWCKPRHGLGIGGAFVQTTEYLLFCRRGALETRTRVDTTWFLRERLRHSEKPSMFRDMIVKVSGDLPRIELFAREEPDGWDVWGNEVGSGVELSDLVGKPLHKAVSEKRPRKRRQHLPF</sequence>
<dbReference type="EMBL" id="LAZR01026296">
    <property type="protein sequence ID" value="KKL69183.1"/>
    <property type="molecule type" value="Genomic_DNA"/>
</dbReference>
<feature type="non-terminal residue" evidence="4">
    <location>
        <position position="1"/>
    </location>
</feature>
<dbReference type="PROSITE" id="PS51143">
    <property type="entry name" value="MT_A70"/>
    <property type="match status" value="1"/>
</dbReference>
<protein>
    <recommendedName>
        <fullName evidence="5">DNA methylase N-4/N-6 domain-containing protein</fullName>
    </recommendedName>
</protein>